<keyword evidence="7" id="KW-1185">Reference proteome</keyword>
<dbReference type="Proteomes" id="UP001595615">
    <property type="component" value="Unassembled WGS sequence"/>
</dbReference>
<evidence type="ECO:0000313" key="7">
    <source>
        <dbReference type="Proteomes" id="UP001595615"/>
    </source>
</evidence>
<evidence type="ECO:0000259" key="5">
    <source>
        <dbReference type="PROSITE" id="PS51349"/>
    </source>
</evidence>
<dbReference type="RefSeq" id="WP_380861046.1">
    <property type="nucleotide sequence ID" value="NZ_JBHRXV010000009.1"/>
</dbReference>
<dbReference type="EMBL" id="JBHRXV010000009">
    <property type="protein sequence ID" value="MFC3713009.1"/>
    <property type="molecule type" value="Genomic_DNA"/>
</dbReference>
<comment type="caution">
    <text evidence="6">The sequence shown here is derived from an EMBL/GenBank/DDBJ whole genome shotgun (WGS) entry which is preliminary data.</text>
</comment>
<dbReference type="PROSITE" id="PS51349">
    <property type="entry name" value="FMN_HYDROXY_ACID_DH_2"/>
    <property type="match status" value="1"/>
</dbReference>
<keyword evidence="3" id="KW-0288">FMN</keyword>
<dbReference type="SUPFAM" id="SSF51395">
    <property type="entry name" value="FMN-linked oxidoreductases"/>
    <property type="match status" value="1"/>
</dbReference>
<dbReference type="Pfam" id="PF01070">
    <property type="entry name" value="FMN_dh"/>
    <property type="match status" value="1"/>
</dbReference>
<sequence length="107" mass="11649">MADLRRLLPRPIFNYIDGGADDEVTLRRNSDAFADYELVPDILVDVSQHRDTAVWRAVAQPLMLAPTGLTRMFHGDAEPAVARAAARRGLTAEFVARCKAAGSSNAP</sequence>
<gene>
    <name evidence="6" type="ORF">ACFOMD_10525</name>
</gene>
<protein>
    <submittedName>
        <fullName evidence="6">Alpha-hydroxy-acid oxidizing protein</fullName>
    </submittedName>
</protein>
<dbReference type="InterPro" id="IPR013785">
    <property type="entry name" value="Aldolase_TIM"/>
</dbReference>
<evidence type="ECO:0000256" key="4">
    <source>
        <dbReference type="ARBA" id="ARBA00023002"/>
    </source>
</evidence>
<keyword evidence="4" id="KW-0560">Oxidoreductase</keyword>
<dbReference type="PANTHER" id="PTHR10578:SF107">
    <property type="entry name" value="2-HYDROXYACID OXIDASE 1"/>
    <property type="match status" value="1"/>
</dbReference>
<dbReference type="InterPro" id="IPR037396">
    <property type="entry name" value="FMN_HAD"/>
</dbReference>
<dbReference type="InterPro" id="IPR000262">
    <property type="entry name" value="FMN-dep_DH"/>
</dbReference>
<accession>A0ABV7XED0</accession>
<organism evidence="6 7">
    <name type="scientific">Sphingoaurantiacus capsulatus</name>
    <dbReference type="NCBI Taxonomy" id="1771310"/>
    <lineage>
        <taxon>Bacteria</taxon>
        <taxon>Pseudomonadati</taxon>
        <taxon>Pseudomonadota</taxon>
        <taxon>Alphaproteobacteria</taxon>
        <taxon>Sphingomonadales</taxon>
        <taxon>Sphingosinicellaceae</taxon>
        <taxon>Sphingoaurantiacus</taxon>
    </lineage>
</organism>
<proteinExistence type="predicted"/>
<name>A0ABV7XED0_9SPHN</name>
<evidence type="ECO:0000256" key="2">
    <source>
        <dbReference type="ARBA" id="ARBA00022630"/>
    </source>
</evidence>
<evidence type="ECO:0000313" key="6">
    <source>
        <dbReference type="EMBL" id="MFC3713009.1"/>
    </source>
</evidence>
<dbReference type="Gene3D" id="3.20.20.70">
    <property type="entry name" value="Aldolase class I"/>
    <property type="match status" value="1"/>
</dbReference>
<reference evidence="7" key="1">
    <citation type="journal article" date="2019" name="Int. J. Syst. Evol. Microbiol.">
        <title>The Global Catalogue of Microorganisms (GCM) 10K type strain sequencing project: providing services to taxonomists for standard genome sequencing and annotation.</title>
        <authorList>
            <consortium name="The Broad Institute Genomics Platform"/>
            <consortium name="The Broad Institute Genome Sequencing Center for Infectious Disease"/>
            <person name="Wu L."/>
            <person name="Ma J."/>
        </authorList>
    </citation>
    <scope>NUCLEOTIDE SEQUENCE [LARGE SCALE GENOMIC DNA]</scope>
    <source>
        <strain evidence="7">KCTC 42644</strain>
    </source>
</reference>
<evidence type="ECO:0000256" key="1">
    <source>
        <dbReference type="ARBA" id="ARBA00001917"/>
    </source>
</evidence>
<evidence type="ECO:0000256" key="3">
    <source>
        <dbReference type="ARBA" id="ARBA00022643"/>
    </source>
</evidence>
<comment type="cofactor">
    <cofactor evidence="1">
        <name>FMN</name>
        <dbReference type="ChEBI" id="CHEBI:58210"/>
    </cofactor>
</comment>
<keyword evidence="2" id="KW-0285">Flavoprotein</keyword>
<feature type="domain" description="FMN hydroxy acid dehydrogenase" evidence="5">
    <location>
        <begin position="1"/>
        <end position="107"/>
    </location>
</feature>
<dbReference type="PANTHER" id="PTHR10578">
    <property type="entry name" value="S -2-HYDROXY-ACID OXIDASE-RELATED"/>
    <property type="match status" value="1"/>
</dbReference>